<dbReference type="AlphaFoldDB" id="R7YKZ8"/>
<evidence type="ECO:0000313" key="3">
    <source>
        <dbReference type="Proteomes" id="UP000016924"/>
    </source>
</evidence>
<keyword evidence="3" id="KW-1185">Reference proteome</keyword>
<dbReference type="Proteomes" id="UP000016924">
    <property type="component" value="Unassembled WGS sequence"/>
</dbReference>
<reference evidence="3" key="1">
    <citation type="submission" date="2012-06" db="EMBL/GenBank/DDBJ databases">
        <title>The genome sequence of Coniosporium apollinis CBS 100218.</title>
        <authorList>
            <consortium name="The Broad Institute Genome Sequencing Platform"/>
            <person name="Cuomo C."/>
            <person name="Gorbushina A."/>
            <person name="Noack S."/>
            <person name="Walker B."/>
            <person name="Young S.K."/>
            <person name="Zeng Q."/>
            <person name="Gargeya S."/>
            <person name="Fitzgerald M."/>
            <person name="Haas B."/>
            <person name="Abouelleil A."/>
            <person name="Alvarado L."/>
            <person name="Arachchi H.M."/>
            <person name="Berlin A.M."/>
            <person name="Chapman S.B."/>
            <person name="Goldberg J."/>
            <person name="Griggs A."/>
            <person name="Gujja S."/>
            <person name="Hansen M."/>
            <person name="Howarth C."/>
            <person name="Imamovic A."/>
            <person name="Larimer J."/>
            <person name="McCowan C."/>
            <person name="Montmayeur A."/>
            <person name="Murphy C."/>
            <person name="Neiman D."/>
            <person name="Pearson M."/>
            <person name="Priest M."/>
            <person name="Roberts A."/>
            <person name="Saif S."/>
            <person name="Shea T."/>
            <person name="Sisk P."/>
            <person name="Sykes S."/>
            <person name="Wortman J."/>
            <person name="Nusbaum C."/>
            <person name="Birren B."/>
        </authorList>
    </citation>
    <scope>NUCLEOTIDE SEQUENCE [LARGE SCALE GENOMIC DNA]</scope>
    <source>
        <strain evidence="3">CBS 100218</strain>
    </source>
</reference>
<feature type="region of interest" description="Disordered" evidence="1">
    <location>
        <begin position="1"/>
        <end position="93"/>
    </location>
</feature>
<protein>
    <submittedName>
        <fullName evidence="2">Uncharacterized protein</fullName>
    </submittedName>
</protein>
<evidence type="ECO:0000313" key="2">
    <source>
        <dbReference type="EMBL" id="EON62316.1"/>
    </source>
</evidence>
<dbReference type="EMBL" id="JH767558">
    <property type="protein sequence ID" value="EON62316.1"/>
    <property type="molecule type" value="Genomic_DNA"/>
</dbReference>
<dbReference type="HOGENOM" id="CLU_2399575_0_0_1"/>
<dbReference type="RefSeq" id="XP_007777633.1">
    <property type="nucleotide sequence ID" value="XM_007779443.1"/>
</dbReference>
<organism evidence="2 3">
    <name type="scientific">Coniosporium apollinis (strain CBS 100218)</name>
    <name type="common">Rock-inhabiting black yeast</name>
    <dbReference type="NCBI Taxonomy" id="1168221"/>
    <lineage>
        <taxon>Eukaryota</taxon>
        <taxon>Fungi</taxon>
        <taxon>Dikarya</taxon>
        <taxon>Ascomycota</taxon>
        <taxon>Pezizomycotina</taxon>
        <taxon>Dothideomycetes</taxon>
        <taxon>Dothideomycetes incertae sedis</taxon>
        <taxon>Coniosporium</taxon>
    </lineage>
</organism>
<feature type="compositionally biased region" description="Basic and acidic residues" evidence="1">
    <location>
        <begin position="49"/>
        <end position="66"/>
    </location>
</feature>
<proteinExistence type="predicted"/>
<accession>R7YKZ8</accession>
<gene>
    <name evidence="2" type="ORF">W97_01537</name>
</gene>
<sequence length="93" mass="9958">MKDRERRDALVSAQHAAAASTTITNASGTAMKEKQGKAPAAKVQSKGDVPAEQKELGRQESMDSHGNRSHNLTTNAPQGLWRAIIAPPPRRSS</sequence>
<evidence type="ECO:0000256" key="1">
    <source>
        <dbReference type="SAM" id="MobiDB-lite"/>
    </source>
</evidence>
<name>R7YKZ8_CONA1</name>
<dbReference type="GeneID" id="19898848"/>
<feature type="compositionally biased region" description="Low complexity" evidence="1">
    <location>
        <begin position="10"/>
        <end position="30"/>
    </location>
</feature>